<organism evidence="2">
    <name type="scientific">Pongo abelii</name>
    <name type="common">Sumatran orangutan</name>
    <name type="synonym">Pongo pygmaeus abelii</name>
    <dbReference type="NCBI Taxonomy" id="9601"/>
    <lineage>
        <taxon>Eukaryota</taxon>
        <taxon>Metazoa</taxon>
        <taxon>Chordata</taxon>
        <taxon>Craniata</taxon>
        <taxon>Vertebrata</taxon>
        <taxon>Euteleostomi</taxon>
        <taxon>Mammalia</taxon>
        <taxon>Eutheria</taxon>
        <taxon>Euarchontoglires</taxon>
        <taxon>Primates</taxon>
        <taxon>Haplorrhini</taxon>
        <taxon>Catarrhini</taxon>
        <taxon>Hominidae</taxon>
        <taxon>Pongo</taxon>
    </lineage>
</organism>
<feature type="chain" id="PRO_5014319867" evidence="1">
    <location>
        <begin position="19"/>
        <end position="72"/>
    </location>
</feature>
<dbReference type="EMBL" id="NDHI03003471">
    <property type="protein sequence ID" value="PNJ39983.1"/>
    <property type="molecule type" value="Genomic_DNA"/>
</dbReference>
<proteinExistence type="predicted"/>
<protein>
    <submittedName>
        <fullName evidence="2">OXNAD1 isoform 4</fullName>
    </submittedName>
</protein>
<gene>
    <name evidence="2" type="ORF">CR201_G0030569</name>
</gene>
<accession>A0A2J8U3Y7</accession>
<evidence type="ECO:0000256" key="1">
    <source>
        <dbReference type="SAM" id="SignalP"/>
    </source>
</evidence>
<keyword evidence="1" id="KW-0732">Signal</keyword>
<evidence type="ECO:0000313" key="2">
    <source>
        <dbReference type="EMBL" id="PNJ39983.1"/>
    </source>
</evidence>
<name>A0A2J8U3Y7_PONAB</name>
<reference evidence="2" key="1">
    <citation type="submission" date="2017-12" db="EMBL/GenBank/DDBJ databases">
        <title>High-resolution comparative analysis of great ape genomes.</title>
        <authorList>
            <person name="Pollen A."/>
            <person name="Hastie A."/>
            <person name="Hormozdiari F."/>
            <person name="Dougherty M."/>
            <person name="Liu R."/>
            <person name="Chaisson M."/>
            <person name="Hoppe E."/>
            <person name="Hill C."/>
            <person name="Pang A."/>
            <person name="Hillier L."/>
            <person name="Baker C."/>
            <person name="Armstrong J."/>
            <person name="Shendure J."/>
            <person name="Paten B."/>
            <person name="Wilson R."/>
            <person name="Chao H."/>
            <person name="Schneider V."/>
            <person name="Ventura M."/>
            <person name="Kronenberg Z."/>
            <person name="Murali S."/>
            <person name="Gordon D."/>
            <person name="Cantsilieris S."/>
            <person name="Munson K."/>
            <person name="Nelson B."/>
            <person name="Raja A."/>
            <person name="Underwood J."/>
            <person name="Diekhans M."/>
            <person name="Fiddes I."/>
            <person name="Haussler D."/>
            <person name="Eichler E."/>
        </authorList>
    </citation>
    <scope>NUCLEOTIDE SEQUENCE [LARGE SCALE GENOMIC DNA]</scope>
    <source>
        <strain evidence="2">Susie</strain>
    </source>
</reference>
<feature type="signal peptide" evidence="1">
    <location>
        <begin position="1"/>
        <end position="18"/>
    </location>
</feature>
<dbReference type="AlphaFoldDB" id="A0A2J8U3Y7"/>
<sequence>MACAAVMIPGLLRCSVGAICTEAASLRLTLSTLRHLTLTSIMKSKRKTDHMERTASVLRRENNFLFHQGRKH</sequence>
<comment type="caution">
    <text evidence="2">The sequence shown here is derived from an EMBL/GenBank/DDBJ whole genome shotgun (WGS) entry which is preliminary data.</text>
</comment>